<sequence>MPTERTHDLRDSLAYGTPIPRGDWTIAATRLRRALLHSTQRRRSETSILSADFSGGIDSSSLAFLAANGRENVHCLTSRSFGNPDHDDVRCASRFVRLRRELTHLVVPESEEQLPFADRQASVDQPCAAPFFVGPTKARLAMARELGSTGHLVGEGGDVLFSPPPIYLADLARNGQFPMLWRHCLAWARLRTRSPHQLFRRAMTVGVRGWRGELRTLASRIETGRPAGRESWEDDWIAYWPRPQADWLTVRARHALAGQLREAARRGDPAQDSACADVVTRAWLRHQSRTMDVVRHLGAELGIEVHAPFLDPDVVRAALSVPAHLRADPTAPKRLLRCALTGLVPDCVLSRRTKGDYSGDAYRGVRAAAPWLRRLLADPAVADHGMIEPAPVRAVLEAAIEGRPVPWGPFTQLLALEVWLRGTRTAVAPP</sequence>
<comment type="caution">
    <text evidence="6">The sequence shown here is derived from an EMBL/GenBank/DDBJ whole genome shotgun (WGS) entry which is preliminary data.</text>
</comment>
<dbReference type="Gene3D" id="3.40.50.620">
    <property type="entry name" value="HUPs"/>
    <property type="match status" value="2"/>
</dbReference>
<dbReference type="InterPro" id="IPR051786">
    <property type="entry name" value="ASN_synthetase/amidase"/>
</dbReference>
<dbReference type="InterPro" id="IPR001962">
    <property type="entry name" value="Asn_synthase"/>
</dbReference>
<proteinExistence type="predicted"/>
<evidence type="ECO:0000313" key="7">
    <source>
        <dbReference type="Proteomes" id="UP000185596"/>
    </source>
</evidence>
<dbReference type="GO" id="GO:0004066">
    <property type="term" value="F:asparagine synthase (glutamine-hydrolyzing) activity"/>
    <property type="evidence" value="ECO:0007669"/>
    <property type="project" value="UniProtKB-EC"/>
</dbReference>
<dbReference type="GO" id="GO:0006529">
    <property type="term" value="P:asparagine biosynthetic process"/>
    <property type="evidence" value="ECO:0007669"/>
    <property type="project" value="UniProtKB-KW"/>
</dbReference>
<dbReference type="EMBL" id="MSIE01000016">
    <property type="protein sequence ID" value="OLF17440.1"/>
    <property type="molecule type" value="Genomic_DNA"/>
</dbReference>
<evidence type="ECO:0000256" key="3">
    <source>
        <dbReference type="ARBA" id="ARBA00022888"/>
    </source>
</evidence>
<evidence type="ECO:0000256" key="4">
    <source>
        <dbReference type="ARBA" id="ARBA00048741"/>
    </source>
</evidence>
<dbReference type="OrthoDB" id="7053173at2"/>
<accession>A0A1Q8CSW8</accession>
<dbReference type="InterPro" id="IPR014729">
    <property type="entry name" value="Rossmann-like_a/b/a_fold"/>
</dbReference>
<keyword evidence="3" id="KW-0061">Asparagine biosynthesis</keyword>
<gene>
    <name evidence="6" type="ORF">BU204_10820</name>
</gene>
<dbReference type="EC" id="6.3.5.4" evidence="2"/>
<dbReference type="AlphaFoldDB" id="A0A1Q8CSW8"/>
<keyword evidence="3" id="KW-0028">Amino-acid biosynthesis</keyword>
<organism evidence="6 7">
    <name type="scientific">Actinophytocola xanthii</name>
    <dbReference type="NCBI Taxonomy" id="1912961"/>
    <lineage>
        <taxon>Bacteria</taxon>
        <taxon>Bacillati</taxon>
        <taxon>Actinomycetota</taxon>
        <taxon>Actinomycetes</taxon>
        <taxon>Pseudonocardiales</taxon>
        <taxon>Pseudonocardiaceae</taxon>
    </lineage>
</organism>
<comment type="catalytic activity">
    <reaction evidence="4">
        <text>L-aspartate + L-glutamine + ATP + H2O = L-asparagine + L-glutamate + AMP + diphosphate + H(+)</text>
        <dbReference type="Rhea" id="RHEA:12228"/>
        <dbReference type="ChEBI" id="CHEBI:15377"/>
        <dbReference type="ChEBI" id="CHEBI:15378"/>
        <dbReference type="ChEBI" id="CHEBI:29985"/>
        <dbReference type="ChEBI" id="CHEBI:29991"/>
        <dbReference type="ChEBI" id="CHEBI:30616"/>
        <dbReference type="ChEBI" id="CHEBI:33019"/>
        <dbReference type="ChEBI" id="CHEBI:58048"/>
        <dbReference type="ChEBI" id="CHEBI:58359"/>
        <dbReference type="ChEBI" id="CHEBI:456215"/>
        <dbReference type="EC" id="6.3.5.4"/>
    </reaction>
</comment>
<dbReference type="Proteomes" id="UP000185596">
    <property type="component" value="Unassembled WGS sequence"/>
</dbReference>
<reference evidence="6 7" key="1">
    <citation type="submission" date="2016-12" db="EMBL/GenBank/DDBJ databases">
        <title>The draft genome sequence of Actinophytocola sp. 11-183.</title>
        <authorList>
            <person name="Wang W."/>
            <person name="Yuan L."/>
        </authorList>
    </citation>
    <scope>NUCLEOTIDE SEQUENCE [LARGE SCALE GENOMIC DNA]</scope>
    <source>
        <strain evidence="6 7">11-183</strain>
    </source>
</reference>
<dbReference type="Pfam" id="PF00733">
    <property type="entry name" value="Asn_synthase"/>
    <property type="match status" value="1"/>
</dbReference>
<dbReference type="STRING" id="1912961.BU204_10820"/>
<keyword evidence="7" id="KW-1185">Reference proteome</keyword>
<evidence type="ECO:0000256" key="2">
    <source>
        <dbReference type="ARBA" id="ARBA00012737"/>
    </source>
</evidence>
<comment type="pathway">
    <text evidence="1">Amino-acid biosynthesis; L-asparagine biosynthesis; L-asparagine from L-aspartate (L-Gln route): step 1/1.</text>
</comment>
<feature type="domain" description="Asparagine synthetase" evidence="5">
    <location>
        <begin position="31"/>
        <end position="421"/>
    </location>
</feature>
<dbReference type="PANTHER" id="PTHR43284">
    <property type="entry name" value="ASPARAGINE SYNTHETASE (GLUTAMINE-HYDROLYZING)"/>
    <property type="match status" value="1"/>
</dbReference>
<protein>
    <recommendedName>
        <fullName evidence="2">asparagine synthase (glutamine-hydrolyzing)</fullName>
        <ecNumber evidence="2">6.3.5.4</ecNumber>
    </recommendedName>
</protein>
<evidence type="ECO:0000313" key="6">
    <source>
        <dbReference type="EMBL" id="OLF17440.1"/>
    </source>
</evidence>
<dbReference type="PANTHER" id="PTHR43284:SF1">
    <property type="entry name" value="ASPARAGINE SYNTHETASE"/>
    <property type="match status" value="1"/>
</dbReference>
<name>A0A1Q8CSW8_9PSEU</name>
<evidence type="ECO:0000259" key="5">
    <source>
        <dbReference type="Pfam" id="PF00733"/>
    </source>
</evidence>
<evidence type="ECO:0000256" key="1">
    <source>
        <dbReference type="ARBA" id="ARBA00005187"/>
    </source>
</evidence>
<dbReference type="SUPFAM" id="SSF52402">
    <property type="entry name" value="Adenine nucleotide alpha hydrolases-like"/>
    <property type="match status" value="1"/>
</dbReference>